<dbReference type="EMBL" id="LBXO01000061">
    <property type="protein sequence ID" value="KKR31427.1"/>
    <property type="molecule type" value="Genomic_DNA"/>
</dbReference>
<proteinExistence type="predicted"/>
<dbReference type="AlphaFoldDB" id="A0A0G0T0P3"/>
<protein>
    <recommendedName>
        <fullName evidence="3">N-acetyltransferase domain-containing protein</fullName>
    </recommendedName>
</protein>
<comment type="caution">
    <text evidence="1">The sequence shown here is derived from an EMBL/GenBank/DDBJ whole genome shotgun (WGS) entry which is preliminary data.</text>
</comment>
<organism evidence="1 2">
    <name type="scientific">Candidatus Falkowbacteria bacterium GW2011_GWF2_39_8</name>
    <dbReference type="NCBI Taxonomy" id="1618642"/>
    <lineage>
        <taxon>Bacteria</taxon>
        <taxon>Candidatus Falkowiibacteriota</taxon>
    </lineage>
</organism>
<sequence>MEITPKNNLADLFLPLPIYSSVHIADAICKHEEEYKVFIGIEKKYAEQLKKLSLDDSDVDLQKNTGDRRRFGEGSYEEWYEKNRTPFILVHKQTDKLAALVWFGPKSLGKKSLKFGEEEKDKIQNDWHTAVWRSYPTFRGKGLMKAFTSFVMEIYKEHYPDIGFWLGTDSNNEAMIMLGLKLGFKIDNENSDLSNNWQVMVKK</sequence>
<dbReference type="Gene3D" id="3.40.630.30">
    <property type="match status" value="1"/>
</dbReference>
<dbReference type="Proteomes" id="UP000034137">
    <property type="component" value="Unassembled WGS sequence"/>
</dbReference>
<evidence type="ECO:0000313" key="1">
    <source>
        <dbReference type="EMBL" id="KKR31427.1"/>
    </source>
</evidence>
<reference evidence="1 2" key="1">
    <citation type="journal article" date="2015" name="Nature">
        <title>rRNA introns, odd ribosomes, and small enigmatic genomes across a large radiation of phyla.</title>
        <authorList>
            <person name="Brown C.T."/>
            <person name="Hug L.A."/>
            <person name="Thomas B.C."/>
            <person name="Sharon I."/>
            <person name="Castelle C.J."/>
            <person name="Singh A."/>
            <person name="Wilkins M.J."/>
            <person name="Williams K.H."/>
            <person name="Banfield J.F."/>
        </authorList>
    </citation>
    <scope>NUCLEOTIDE SEQUENCE [LARGE SCALE GENOMIC DNA]</scope>
</reference>
<accession>A0A0G0T0P3</accession>
<dbReference type="SUPFAM" id="SSF55729">
    <property type="entry name" value="Acyl-CoA N-acyltransferases (Nat)"/>
    <property type="match status" value="1"/>
</dbReference>
<gene>
    <name evidence="1" type="ORF">UT64_C0061G0009</name>
</gene>
<name>A0A0G0T0P3_9BACT</name>
<dbReference type="InterPro" id="IPR016181">
    <property type="entry name" value="Acyl_CoA_acyltransferase"/>
</dbReference>
<evidence type="ECO:0000313" key="2">
    <source>
        <dbReference type="Proteomes" id="UP000034137"/>
    </source>
</evidence>
<evidence type="ECO:0008006" key="3">
    <source>
        <dbReference type="Google" id="ProtNLM"/>
    </source>
</evidence>